<keyword evidence="2" id="KW-1185">Reference proteome</keyword>
<name>A0A0L7K3Y0_OPEBR</name>
<feature type="non-terminal residue" evidence="1">
    <location>
        <position position="1"/>
    </location>
</feature>
<gene>
    <name evidence="1" type="ORF">OBRU01_26388</name>
</gene>
<evidence type="ECO:0000313" key="2">
    <source>
        <dbReference type="Proteomes" id="UP000037510"/>
    </source>
</evidence>
<proteinExistence type="predicted"/>
<evidence type="ECO:0000313" key="1">
    <source>
        <dbReference type="EMBL" id="KOB52177.1"/>
    </source>
</evidence>
<protein>
    <submittedName>
        <fullName evidence="1">Gag-like protein</fullName>
    </submittedName>
</protein>
<dbReference type="Proteomes" id="UP000037510">
    <property type="component" value="Unassembled WGS sequence"/>
</dbReference>
<sequence length="128" mass="13535">ALARRLTEELNAEQVRVSRPVTTTELRVSGIDDSVTVSEVAAAVARAGACEVATVTCGEVRPGRYGSCAAWVRCPVLNARAILVAGSLAVGWGSARVELLEARPLRCFKCLEPGRSVRGGSQRPMLSL</sequence>
<dbReference type="AlphaFoldDB" id="A0A0L7K3Y0"/>
<dbReference type="EMBL" id="JTDY01013191">
    <property type="protein sequence ID" value="KOB52177.1"/>
    <property type="molecule type" value="Genomic_DNA"/>
</dbReference>
<accession>A0A0L7K3Y0</accession>
<organism evidence="1 2">
    <name type="scientific">Operophtera brumata</name>
    <name type="common">Winter moth</name>
    <name type="synonym">Phalaena brumata</name>
    <dbReference type="NCBI Taxonomy" id="104452"/>
    <lineage>
        <taxon>Eukaryota</taxon>
        <taxon>Metazoa</taxon>
        <taxon>Ecdysozoa</taxon>
        <taxon>Arthropoda</taxon>
        <taxon>Hexapoda</taxon>
        <taxon>Insecta</taxon>
        <taxon>Pterygota</taxon>
        <taxon>Neoptera</taxon>
        <taxon>Endopterygota</taxon>
        <taxon>Lepidoptera</taxon>
        <taxon>Glossata</taxon>
        <taxon>Ditrysia</taxon>
        <taxon>Geometroidea</taxon>
        <taxon>Geometridae</taxon>
        <taxon>Larentiinae</taxon>
        <taxon>Operophtera</taxon>
    </lineage>
</organism>
<reference evidence="1 2" key="1">
    <citation type="journal article" date="2015" name="Genome Biol. Evol.">
        <title>The genome of winter moth (Operophtera brumata) provides a genomic perspective on sexual dimorphism and phenology.</title>
        <authorList>
            <person name="Derks M.F."/>
            <person name="Smit S."/>
            <person name="Salis L."/>
            <person name="Schijlen E."/>
            <person name="Bossers A."/>
            <person name="Mateman C."/>
            <person name="Pijl A.S."/>
            <person name="de Ridder D."/>
            <person name="Groenen M.A."/>
            <person name="Visser M.E."/>
            <person name="Megens H.J."/>
        </authorList>
    </citation>
    <scope>NUCLEOTIDE SEQUENCE [LARGE SCALE GENOMIC DNA]</scope>
    <source>
        <strain evidence="1">WM2013NL</strain>
        <tissue evidence="1">Head and thorax</tissue>
    </source>
</reference>
<dbReference type="STRING" id="104452.A0A0L7K3Y0"/>
<feature type="non-terminal residue" evidence="1">
    <location>
        <position position="128"/>
    </location>
</feature>
<comment type="caution">
    <text evidence="1">The sequence shown here is derived from an EMBL/GenBank/DDBJ whole genome shotgun (WGS) entry which is preliminary data.</text>
</comment>